<feature type="signal peptide" evidence="1">
    <location>
        <begin position="1"/>
        <end position="25"/>
    </location>
</feature>
<keyword evidence="4" id="KW-0378">Hydrolase</keyword>
<dbReference type="Gene3D" id="3.30.830.10">
    <property type="entry name" value="Metalloenzyme, LuxS/M16 peptidase-like"/>
    <property type="match status" value="2"/>
</dbReference>
<evidence type="ECO:0000313" key="5">
    <source>
        <dbReference type="Proteomes" id="UP000582837"/>
    </source>
</evidence>
<dbReference type="InterPro" id="IPR011765">
    <property type="entry name" value="Pept_M16_N"/>
</dbReference>
<feature type="domain" description="Peptidase M16 C-terminal" evidence="3">
    <location>
        <begin position="207"/>
        <end position="382"/>
    </location>
</feature>
<dbReference type="AlphaFoldDB" id="A0A841GYK5"/>
<feature type="domain" description="Peptidase M16 N-terminal" evidence="2">
    <location>
        <begin position="57"/>
        <end position="172"/>
    </location>
</feature>
<dbReference type="InterPro" id="IPR011249">
    <property type="entry name" value="Metalloenz_LuxS/M16"/>
</dbReference>
<dbReference type="InterPro" id="IPR050361">
    <property type="entry name" value="MPP/UQCRC_Complex"/>
</dbReference>
<evidence type="ECO:0000256" key="1">
    <source>
        <dbReference type="SAM" id="SignalP"/>
    </source>
</evidence>
<reference evidence="4 5" key="1">
    <citation type="submission" date="2020-08" db="EMBL/GenBank/DDBJ databases">
        <title>Genomic Encyclopedia of Type Strains, Phase IV (KMG-IV): sequencing the most valuable type-strain genomes for metagenomic binning, comparative biology and taxonomic classification.</title>
        <authorList>
            <person name="Goeker M."/>
        </authorList>
    </citation>
    <scope>NUCLEOTIDE SEQUENCE [LARGE SCALE GENOMIC DNA]</scope>
    <source>
        <strain evidence="4 5">DSM 29007</strain>
    </source>
</reference>
<keyword evidence="5" id="KW-1185">Reference proteome</keyword>
<dbReference type="EMBL" id="JACHIA010000006">
    <property type="protein sequence ID" value="MBB6070827.1"/>
    <property type="molecule type" value="Genomic_DNA"/>
</dbReference>
<dbReference type="InterPro" id="IPR007863">
    <property type="entry name" value="Peptidase_M16_C"/>
</dbReference>
<dbReference type="Pfam" id="PF00675">
    <property type="entry name" value="Peptidase_M16"/>
    <property type="match status" value="1"/>
</dbReference>
<protein>
    <submittedName>
        <fullName evidence="4">Zinc protease</fullName>
        <ecNumber evidence="4">3.4.24.-</ecNumber>
    </submittedName>
</protein>
<evidence type="ECO:0000313" key="4">
    <source>
        <dbReference type="EMBL" id="MBB6070827.1"/>
    </source>
</evidence>
<dbReference type="Pfam" id="PF05193">
    <property type="entry name" value="Peptidase_M16_C"/>
    <property type="match status" value="1"/>
</dbReference>
<comment type="caution">
    <text evidence="4">The sequence shown here is derived from an EMBL/GenBank/DDBJ whole genome shotgun (WGS) entry which is preliminary data.</text>
</comment>
<dbReference type="PANTHER" id="PTHR11851">
    <property type="entry name" value="METALLOPROTEASE"/>
    <property type="match status" value="1"/>
</dbReference>
<dbReference type="GO" id="GO:0006508">
    <property type="term" value="P:proteolysis"/>
    <property type="evidence" value="ECO:0007669"/>
    <property type="project" value="UniProtKB-KW"/>
</dbReference>
<dbReference type="Proteomes" id="UP000582837">
    <property type="component" value="Unassembled WGS sequence"/>
</dbReference>
<proteinExistence type="predicted"/>
<dbReference type="GO" id="GO:0046872">
    <property type="term" value="F:metal ion binding"/>
    <property type="evidence" value="ECO:0007669"/>
    <property type="project" value="InterPro"/>
</dbReference>
<evidence type="ECO:0000259" key="3">
    <source>
        <dbReference type="Pfam" id="PF05193"/>
    </source>
</evidence>
<name>A0A841GYK5_9BACT</name>
<dbReference type="RefSeq" id="WP_170033161.1">
    <property type="nucleotide sequence ID" value="NZ_JABDTL010000001.1"/>
</dbReference>
<keyword evidence="4" id="KW-0645">Protease</keyword>
<accession>A0A841GYK5</accession>
<feature type="chain" id="PRO_5032466080" evidence="1">
    <location>
        <begin position="26"/>
        <end position="484"/>
    </location>
</feature>
<organism evidence="4 5">
    <name type="scientific">Longimicrobium terrae</name>
    <dbReference type="NCBI Taxonomy" id="1639882"/>
    <lineage>
        <taxon>Bacteria</taxon>
        <taxon>Pseudomonadati</taxon>
        <taxon>Gemmatimonadota</taxon>
        <taxon>Longimicrobiia</taxon>
        <taxon>Longimicrobiales</taxon>
        <taxon>Longimicrobiaceae</taxon>
        <taxon>Longimicrobium</taxon>
    </lineage>
</organism>
<gene>
    <name evidence="4" type="ORF">HNQ61_002449</name>
</gene>
<keyword evidence="1" id="KW-0732">Signal</keyword>
<dbReference type="GO" id="GO:0008233">
    <property type="term" value="F:peptidase activity"/>
    <property type="evidence" value="ECO:0007669"/>
    <property type="project" value="UniProtKB-KW"/>
</dbReference>
<evidence type="ECO:0000259" key="2">
    <source>
        <dbReference type="Pfam" id="PF00675"/>
    </source>
</evidence>
<dbReference type="EC" id="3.4.24.-" evidence="4"/>
<dbReference type="PANTHER" id="PTHR11851:SF224">
    <property type="entry name" value="PROCESSING PROTEASE"/>
    <property type="match status" value="1"/>
</dbReference>
<sequence length="484" mass="51310">MTTSMMHRAAALAIVLAGTALPAAAQQTTPPPALPARPIQFPPFTERTLPNGMRLLVVENHSLPLVNLDLYIRSGTGADPAQRLGTASIVASMLDKGTATRSATQIAEQVEGVGGVLGAGADQDNLTVSASMLSDQLQMAFELLSDVALHPAFAEQELQTVRAQQLAGLRAAQGNSGYLASRTFEERLFGAQHPYGRRATPASVTAITREDLAAWHRRHFVPANAMLVVSGDVTPARAEQMARAAFGAWTGGAAPTDTFPVPPAHERAEILLVNRPGSVQSSILVGNPGLSANSPDYYAAQVLNMILGASGESRLERVLRGEHGWTYSSRSRYARLLGGGDYRANTEVRTAVTDSALSELVTQLRRIRDEAVPQAELDQAKSFLVSSFPNTLETSGQVAGRIAGARLLGLPASSVTEYPQRIAAVTAADVQRVARQYLNPDRATIVVVGDATQILERVRAIAPVTVLDLEGNPVDAATIRPAAN</sequence>
<dbReference type="SUPFAM" id="SSF63411">
    <property type="entry name" value="LuxS/MPP-like metallohydrolase"/>
    <property type="match status" value="2"/>
</dbReference>